<feature type="compositionally biased region" description="Basic and acidic residues" evidence="6">
    <location>
        <begin position="519"/>
        <end position="528"/>
    </location>
</feature>
<keyword evidence="5" id="KW-0648">Protein biosynthesis</keyword>
<feature type="region of interest" description="Disordered" evidence="6">
    <location>
        <begin position="340"/>
        <end position="362"/>
    </location>
</feature>
<evidence type="ECO:0000256" key="2">
    <source>
        <dbReference type="ARBA" id="ARBA00022490"/>
    </source>
</evidence>
<evidence type="ECO:0000313" key="8">
    <source>
        <dbReference type="EMBL" id="KAK7501109.1"/>
    </source>
</evidence>
<evidence type="ECO:0000313" key="9">
    <source>
        <dbReference type="Proteomes" id="UP001519460"/>
    </source>
</evidence>
<dbReference type="Pfam" id="PF08938">
    <property type="entry name" value="HBS1_N"/>
    <property type="match status" value="1"/>
</dbReference>
<evidence type="ECO:0000256" key="3">
    <source>
        <dbReference type="ARBA" id="ARBA00022553"/>
    </source>
</evidence>
<organism evidence="8 9">
    <name type="scientific">Batillaria attramentaria</name>
    <dbReference type="NCBI Taxonomy" id="370345"/>
    <lineage>
        <taxon>Eukaryota</taxon>
        <taxon>Metazoa</taxon>
        <taxon>Spiralia</taxon>
        <taxon>Lophotrochozoa</taxon>
        <taxon>Mollusca</taxon>
        <taxon>Gastropoda</taxon>
        <taxon>Caenogastropoda</taxon>
        <taxon>Sorbeoconcha</taxon>
        <taxon>Cerithioidea</taxon>
        <taxon>Batillariidae</taxon>
        <taxon>Batillaria</taxon>
    </lineage>
</organism>
<feature type="compositionally biased region" description="Low complexity" evidence="6">
    <location>
        <begin position="489"/>
        <end position="501"/>
    </location>
</feature>
<dbReference type="InterPro" id="IPR037189">
    <property type="entry name" value="HBS1-like_N_sf"/>
</dbReference>
<feature type="domain" description="HBS1-like protein N-terminal" evidence="7">
    <location>
        <begin position="61"/>
        <end position="140"/>
    </location>
</feature>
<comment type="caution">
    <text evidence="8">The sequence shown here is derived from an EMBL/GenBank/DDBJ whole genome shotgun (WGS) entry which is preliminary data.</text>
</comment>
<feature type="compositionally biased region" description="Polar residues" evidence="6">
    <location>
        <begin position="478"/>
        <end position="488"/>
    </location>
</feature>
<dbReference type="GO" id="GO:0016787">
    <property type="term" value="F:hydrolase activity"/>
    <property type="evidence" value="ECO:0007669"/>
    <property type="project" value="UniProtKB-KW"/>
</dbReference>
<evidence type="ECO:0000259" key="7">
    <source>
        <dbReference type="Pfam" id="PF08938"/>
    </source>
</evidence>
<keyword evidence="2" id="KW-0963">Cytoplasm</keyword>
<keyword evidence="3" id="KW-0597">Phosphoprotein</keyword>
<feature type="compositionally biased region" description="Polar residues" evidence="6">
    <location>
        <begin position="607"/>
        <end position="624"/>
    </location>
</feature>
<feature type="compositionally biased region" description="Polar residues" evidence="6">
    <location>
        <begin position="343"/>
        <end position="357"/>
    </location>
</feature>
<dbReference type="Proteomes" id="UP001519460">
    <property type="component" value="Unassembled WGS sequence"/>
</dbReference>
<feature type="region of interest" description="Disordered" evidence="6">
    <location>
        <begin position="589"/>
        <end position="626"/>
    </location>
</feature>
<keyword evidence="9" id="KW-1185">Reference proteome</keyword>
<evidence type="ECO:0000256" key="1">
    <source>
        <dbReference type="ARBA" id="ARBA00004496"/>
    </source>
</evidence>
<feature type="region of interest" description="Disordered" evidence="6">
    <location>
        <begin position="396"/>
        <end position="421"/>
    </location>
</feature>
<dbReference type="AlphaFoldDB" id="A0ABD0LNA4"/>
<proteinExistence type="predicted"/>
<feature type="compositionally biased region" description="Polar residues" evidence="6">
    <location>
        <begin position="402"/>
        <end position="414"/>
    </location>
</feature>
<dbReference type="SUPFAM" id="SSF109732">
    <property type="entry name" value="HBS1-like domain"/>
    <property type="match status" value="1"/>
</dbReference>
<dbReference type="InterPro" id="IPR015033">
    <property type="entry name" value="HBS1-like_N"/>
</dbReference>
<feature type="region of interest" description="Disordered" evidence="6">
    <location>
        <begin position="467"/>
        <end position="529"/>
    </location>
</feature>
<feature type="compositionally biased region" description="Polar residues" evidence="6">
    <location>
        <begin position="206"/>
        <end position="225"/>
    </location>
</feature>
<evidence type="ECO:0000256" key="4">
    <source>
        <dbReference type="ARBA" id="ARBA00022801"/>
    </source>
</evidence>
<dbReference type="Gene3D" id="1.10.8.10">
    <property type="entry name" value="DNA helicase RuvA subunit, C-terminal domain"/>
    <property type="match status" value="1"/>
</dbReference>
<feature type="compositionally biased region" description="Basic and acidic residues" evidence="6">
    <location>
        <begin position="269"/>
        <end position="278"/>
    </location>
</feature>
<evidence type="ECO:0000256" key="6">
    <source>
        <dbReference type="SAM" id="MobiDB-lite"/>
    </source>
</evidence>
<dbReference type="GO" id="GO:0006412">
    <property type="term" value="P:translation"/>
    <property type="evidence" value="ECO:0007669"/>
    <property type="project" value="UniProtKB-KW"/>
</dbReference>
<dbReference type="EMBL" id="JACVVK020000033">
    <property type="protein sequence ID" value="KAK7501109.1"/>
    <property type="molecule type" value="Genomic_DNA"/>
</dbReference>
<protein>
    <recommendedName>
        <fullName evidence="7">HBS1-like protein N-terminal domain-containing protein</fullName>
    </recommendedName>
</protein>
<keyword evidence="4" id="KW-0378">Hydrolase</keyword>
<evidence type="ECO:0000256" key="5">
    <source>
        <dbReference type="ARBA" id="ARBA00022917"/>
    </source>
</evidence>
<accession>A0ABD0LNA4</accession>
<comment type="subcellular location">
    <subcellularLocation>
        <location evidence="1">Cytoplasm</location>
    </subcellularLocation>
</comment>
<feature type="region of interest" description="Disordered" evidence="6">
    <location>
        <begin position="191"/>
        <end position="293"/>
    </location>
</feature>
<gene>
    <name evidence="8" type="ORF">BaRGS_00007594</name>
</gene>
<reference evidence="8 9" key="1">
    <citation type="journal article" date="2023" name="Sci. Data">
        <title>Genome assembly of the Korean intertidal mud-creeper Batillaria attramentaria.</title>
        <authorList>
            <person name="Patra A.K."/>
            <person name="Ho P.T."/>
            <person name="Jun S."/>
            <person name="Lee S.J."/>
            <person name="Kim Y."/>
            <person name="Won Y.J."/>
        </authorList>
    </citation>
    <scope>NUCLEOTIDE SEQUENCE [LARGE SCALE GENOMIC DNA]</scope>
    <source>
        <strain evidence="8">Wonlab-2016</strain>
    </source>
</reference>
<dbReference type="GO" id="GO:0005737">
    <property type="term" value="C:cytoplasm"/>
    <property type="evidence" value="ECO:0007669"/>
    <property type="project" value="UniProtKB-SubCell"/>
</dbReference>
<sequence>MSRHRIVRSMNYDEERYDDDEYEYGHSYEDRYCVSPSTAAQFTFNRDQGLDLSSFMHEERIPEEEEETMETDQVEGAVATMSEALSDLDKARLHSCLEELRNVLGETVPEAVLTETVIRHNYKIETTLNEIFSLKEAPKPQRTERRKRDRIQEDDKNIDELLFEIDSLDKQEEQLPFINTGGRFLFREGFSPPGDGEGKVKDVDAGQQSSAGTVQNLQQKVNMLSVSPPEMKVSVSNTPSGAISRASAEKHSSPIGTFAKQNKTLSELVSERKTDEQPKTSGVRGPESNRQNSALSLTQLVGLHGKQNTSYAQPQPQSGLSSQKQGASTLSLTELVNLHSSKKMTGTNPSISLQESSIKGREDERMTLSKLIRQQVPRGSSSPSGVSLADLVKGSTADHMSPMQSSLIPKSADTQPEVKPSLSGLSLAGLAKNQTGNKHSESLLKHQTFDSGSGGVSLLDLAKRHTEGKGTPGLISGHGTNSAFGNTKSSGVSSGPSLSDLVKQHQGSRSNRVSLSSGKEMDSSKVEDPAVSNLRASLKGGLTLKPDVQLIDSDADSSLPEFTSFDEQQQQVKGKGEAELSLASRLKKSLKVRPTEENSMEIPENSGPKSESADSSTHLKSPTSAEKEPVFSFEPVVFDRTLKLSPSLFARCICLHWEVQSKRRACDTRKKPRFSKFRYKFQTRKLQPAAVATHHQIKPFDFGVPSPDDYVKIRQRAAFTRTGQAENK</sequence>
<name>A0ABD0LNA4_9CAEN</name>
<feature type="compositionally biased region" description="Polar residues" evidence="6">
    <location>
        <begin position="505"/>
        <end position="517"/>
    </location>
</feature>